<evidence type="ECO:0000256" key="1">
    <source>
        <dbReference type="SAM" id="MobiDB-lite"/>
    </source>
</evidence>
<dbReference type="InterPro" id="IPR036047">
    <property type="entry name" value="F-box-like_dom_sf"/>
</dbReference>
<feature type="compositionally biased region" description="Polar residues" evidence="1">
    <location>
        <begin position="7"/>
        <end position="25"/>
    </location>
</feature>
<gene>
    <name evidence="3" type="ORF">DACRYDRAFT_117120</name>
</gene>
<dbReference type="SUPFAM" id="SSF52047">
    <property type="entry name" value="RNI-like"/>
    <property type="match status" value="1"/>
</dbReference>
<evidence type="ECO:0000259" key="2">
    <source>
        <dbReference type="Pfam" id="PF12937"/>
    </source>
</evidence>
<dbReference type="InterPro" id="IPR001810">
    <property type="entry name" value="F-box_dom"/>
</dbReference>
<keyword evidence="4" id="KW-1185">Reference proteome</keyword>
<protein>
    <recommendedName>
        <fullName evidence="2">F-box domain-containing protein</fullName>
    </recommendedName>
</protein>
<feature type="region of interest" description="Disordered" evidence="1">
    <location>
        <begin position="1"/>
        <end position="32"/>
    </location>
</feature>
<dbReference type="RefSeq" id="XP_040627573.1">
    <property type="nucleotide sequence ID" value="XM_040770323.1"/>
</dbReference>
<dbReference type="AlphaFoldDB" id="M5FT07"/>
<evidence type="ECO:0000313" key="4">
    <source>
        <dbReference type="Proteomes" id="UP000030653"/>
    </source>
</evidence>
<organism evidence="3 4">
    <name type="scientific">Dacryopinax primogenitus (strain DJM 731)</name>
    <name type="common">Brown rot fungus</name>
    <dbReference type="NCBI Taxonomy" id="1858805"/>
    <lineage>
        <taxon>Eukaryota</taxon>
        <taxon>Fungi</taxon>
        <taxon>Dikarya</taxon>
        <taxon>Basidiomycota</taxon>
        <taxon>Agaricomycotina</taxon>
        <taxon>Dacrymycetes</taxon>
        <taxon>Dacrymycetales</taxon>
        <taxon>Dacrymycetaceae</taxon>
        <taxon>Dacryopinax</taxon>
    </lineage>
</organism>
<evidence type="ECO:0000313" key="3">
    <source>
        <dbReference type="EMBL" id="EJU00676.1"/>
    </source>
</evidence>
<feature type="domain" description="F-box" evidence="2">
    <location>
        <begin position="47"/>
        <end position="94"/>
    </location>
</feature>
<dbReference type="Pfam" id="PF12937">
    <property type="entry name" value="F-box-like"/>
    <property type="match status" value="1"/>
</dbReference>
<proteinExistence type="predicted"/>
<dbReference type="SUPFAM" id="SSF81383">
    <property type="entry name" value="F-box domain"/>
    <property type="match status" value="1"/>
</dbReference>
<dbReference type="GeneID" id="63685385"/>
<dbReference type="Proteomes" id="UP000030653">
    <property type="component" value="Unassembled WGS sequence"/>
</dbReference>
<accession>M5FT07</accession>
<dbReference type="EMBL" id="JH795866">
    <property type="protein sequence ID" value="EJU00676.1"/>
    <property type="molecule type" value="Genomic_DNA"/>
</dbReference>
<dbReference type="HOGENOM" id="CLU_457094_0_0_1"/>
<reference evidence="3 4" key="1">
    <citation type="journal article" date="2012" name="Science">
        <title>The Paleozoic origin of enzymatic lignin decomposition reconstructed from 31 fungal genomes.</title>
        <authorList>
            <person name="Floudas D."/>
            <person name="Binder M."/>
            <person name="Riley R."/>
            <person name="Barry K."/>
            <person name="Blanchette R.A."/>
            <person name="Henrissat B."/>
            <person name="Martinez A.T."/>
            <person name="Otillar R."/>
            <person name="Spatafora J.W."/>
            <person name="Yadav J.S."/>
            <person name="Aerts A."/>
            <person name="Benoit I."/>
            <person name="Boyd A."/>
            <person name="Carlson A."/>
            <person name="Copeland A."/>
            <person name="Coutinho P.M."/>
            <person name="de Vries R.P."/>
            <person name="Ferreira P."/>
            <person name="Findley K."/>
            <person name="Foster B."/>
            <person name="Gaskell J."/>
            <person name="Glotzer D."/>
            <person name="Gorecki P."/>
            <person name="Heitman J."/>
            <person name="Hesse C."/>
            <person name="Hori C."/>
            <person name="Igarashi K."/>
            <person name="Jurgens J.A."/>
            <person name="Kallen N."/>
            <person name="Kersten P."/>
            <person name="Kohler A."/>
            <person name="Kuees U."/>
            <person name="Kumar T.K.A."/>
            <person name="Kuo A."/>
            <person name="LaButti K."/>
            <person name="Larrondo L.F."/>
            <person name="Lindquist E."/>
            <person name="Ling A."/>
            <person name="Lombard V."/>
            <person name="Lucas S."/>
            <person name="Lundell T."/>
            <person name="Martin R."/>
            <person name="McLaughlin D.J."/>
            <person name="Morgenstern I."/>
            <person name="Morin E."/>
            <person name="Murat C."/>
            <person name="Nagy L.G."/>
            <person name="Nolan M."/>
            <person name="Ohm R.A."/>
            <person name="Patyshakuliyeva A."/>
            <person name="Rokas A."/>
            <person name="Ruiz-Duenas F.J."/>
            <person name="Sabat G."/>
            <person name="Salamov A."/>
            <person name="Samejima M."/>
            <person name="Schmutz J."/>
            <person name="Slot J.C."/>
            <person name="St John F."/>
            <person name="Stenlid J."/>
            <person name="Sun H."/>
            <person name="Sun S."/>
            <person name="Syed K."/>
            <person name="Tsang A."/>
            <person name="Wiebenga A."/>
            <person name="Young D."/>
            <person name="Pisabarro A."/>
            <person name="Eastwood D.C."/>
            <person name="Martin F."/>
            <person name="Cullen D."/>
            <person name="Grigoriev I.V."/>
            <person name="Hibbett D.S."/>
        </authorList>
    </citation>
    <scope>NUCLEOTIDE SEQUENCE [LARGE SCALE GENOMIC DNA]</scope>
    <source>
        <strain evidence="3 4">DJM-731 SS1</strain>
    </source>
</reference>
<dbReference type="Gene3D" id="1.20.1280.50">
    <property type="match status" value="1"/>
</dbReference>
<sequence>MSHRNPPESSNNRATNTNPEATASSALPHPGKTSIDLQSPFDKLSAEIVLAIFEHCLSDTPDVERKNQLCNIALVCRRFQALPYTNSSLWRSIELQVGYCWVFKGCGEGIWFLESGLQMHDHDEAVVTADASEGSVASLNDNDASTYGTLPSDDFPDEDALAELVEQAVSLSGDTTMVETTSHDVTHGAWTRSTLEHHLKHCGSEGTIRLHLNLTVLTESMNMRDAMFDQLRDLIDYWHRVRALRMNIDDWAIGPLEISNYINGELPLWSLSVQDFLRHSERIVVRVVDAVQLHTIKLAPASIQLVTVESKPVNLSGLEKVALMDAELFCISAEAHGKHAEAPRKIMSPIERTRFSLACVSSVQHLVLQKSNIVEGMQAVEFLRLQSLKINDHPLQILYLVRALNMPYMQKCFLLFPNCISFQYDDVDLDVQEASLIHLANANGSSLRHLIIKHAYCTNDAWNSVLTRLRGIESLALFAGALDNKFIDLFRSGGTLPALKDLTLDACIPFFHPRADPFNGNHFYPFSAKRIASMANQRSGERNGLISIRFALGWPRELSKKIKQVLMETVQSRDLTLSSWINPCPKLEELERDMKIW</sequence>
<name>M5FT07_DACPD</name>